<dbReference type="STRING" id="562970.Btus_0875"/>
<gene>
    <name evidence="2" type="ordered locus">Btus_0875</name>
</gene>
<keyword evidence="3" id="KW-1185">Reference proteome</keyword>
<dbReference type="CAZy" id="GT2">
    <property type="family name" value="Glycosyltransferase Family 2"/>
</dbReference>
<dbReference type="EMBL" id="CP002017">
    <property type="protein sequence ID" value="ADG05619.1"/>
    <property type="molecule type" value="Genomic_DNA"/>
</dbReference>
<dbReference type="PANTHER" id="PTHR43179:SF7">
    <property type="entry name" value="RHAMNOSYLTRANSFERASE WBBL"/>
    <property type="match status" value="1"/>
</dbReference>
<dbReference type="PANTHER" id="PTHR43179">
    <property type="entry name" value="RHAMNOSYLTRANSFERASE WBBL"/>
    <property type="match status" value="1"/>
</dbReference>
<protein>
    <submittedName>
        <fullName evidence="2">Glycosyl transferase family 2</fullName>
    </submittedName>
</protein>
<dbReference type="Pfam" id="PF00535">
    <property type="entry name" value="Glycos_transf_2"/>
    <property type="match status" value="2"/>
</dbReference>
<dbReference type="Proteomes" id="UP000002368">
    <property type="component" value="Chromosome"/>
</dbReference>
<evidence type="ECO:0000259" key="1">
    <source>
        <dbReference type="Pfam" id="PF00535"/>
    </source>
</evidence>
<proteinExistence type="predicted"/>
<name>D5WVY7_KYRT2</name>
<dbReference type="GO" id="GO:0016757">
    <property type="term" value="F:glycosyltransferase activity"/>
    <property type="evidence" value="ECO:0007669"/>
    <property type="project" value="UniProtKB-KW"/>
</dbReference>
<evidence type="ECO:0000313" key="2">
    <source>
        <dbReference type="EMBL" id="ADG05619.1"/>
    </source>
</evidence>
<accession>D5WVY7</accession>
<dbReference type="eggNOG" id="COG1216">
    <property type="taxonomic scope" value="Bacteria"/>
</dbReference>
<dbReference type="eggNOG" id="COG1215">
    <property type="taxonomic scope" value="Bacteria"/>
</dbReference>
<dbReference type="InterPro" id="IPR029044">
    <property type="entry name" value="Nucleotide-diphossugar_trans"/>
</dbReference>
<dbReference type="KEGG" id="bts:Btus_0875"/>
<dbReference type="Gene3D" id="3.90.550.10">
    <property type="entry name" value="Spore Coat Polysaccharide Biosynthesis Protein SpsA, Chain A"/>
    <property type="match status" value="2"/>
</dbReference>
<feature type="domain" description="Glycosyltransferase 2-like" evidence="1">
    <location>
        <begin position="374"/>
        <end position="495"/>
    </location>
</feature>
<sequence length="646" mass="74917">MKYDQQIDMSRDTSTSLVMRLWAMTFIRPHRIRLLIRALGQYWRSNGGWKHVGLIIKKAKLTYELYGLKGIWKKALSMVTLDQLTDPNLVYETFIRKHESFDKGAISKRIEQLVYCPVISVLVPVYNTEERWLRKCIESVQNQFYPHWELCIADDCSPNPRVREILEEYARKDHRIKLIFRETNGHISEASNSALSLATGDFVALLDHDDELAPHALLENVLLLNQHPDADMIYSDEDKIDENGKRYDPFFKPDWSPDTFLSQMYTCHLGVYRTELVRKIGGFRKGFEGAQDYDLVLRLTEETERIYHIPKVLYHWRATSQSTASSAAVKPYAQTAGLRALKEALLRRKEDGWVEQVDGVYRVHYVISKEPLVSIIVPTRDMAELLDRCLVSLFERTSYKNFEVIIVDNGSCKQETCDVFKKWVRQEPVRVRVERIDIPFNYSRLNNMAVRHAKGELLLFLNNDIEILSPDSWLAEMVGQAERKTVGAVGAMLLYPDYTIQHAGVVLTGGVAGHSHKHFPVDAPGYFGRLRTISNYSAVTGACLMVKKELFDLVGGFDERLEIAFNDVDFCLKLLQRGFYNVWLPHVRMVHYESKSRGYEDTPEKQERFLREIQLMRERWGHHIGSDPFYNPNLSQDKGDFLLRSY</sequence>
<dbReference type="CDD" id="cd04186">
    <property type="entry name" value="GT_2_like_c"/>
    <property type="match status" value="1"/>
</dbReference>
<dbReference type="SUPFAM" id="SSF53448">
    <property type="entry name" value="Nucleotide-diphospho-sugar transferases"/>
    <property type="match status" value="2"/>
</dbReference>
<dbReference type="AlphaFoldDB" id="D5WVY7"/>
<dbReference type="HOGENOM" id="CLU_005003_2_0_9"/>
<feature type="domain" description="Glycosyltransferase 2-like" evidence="1">
    <location>
        <begin position="120"/>
        <end position="280"/>
    </location>
</feature>
<organism evidence="2 3">
    <name type="scientific">Kyrpidia tusciae (strain DSM 2912 / NBRC 15312 / T2)</name>
    <name type="common">Bacillus tusciae</name>
    <dbReference type="NCBI Taxonomy" id="562970"/>
    <lineage>
        <taxon>Bacteria</taxon>
        <taxon>Bacillati</taxon>
        <taxon>Bacillota</taxon>
        <taxon>Bacilli</taxon>
        <taxon>Bacillales</taxon>
        <taxon>Alicyclobacillaceae</taxon>
        <taxon>Kyrpidia</taxon>
    </lineage>
</organism>
<evidence type="ECO:0000313" key="3">
    <source>
        <dbReference type="Proteomes" id="UP000002368"/>
    </source>
</evidence>
<dbReference type="CDD" id="cd04184">
    <property type="entry name" value="GT2_RfbC_Mx_like"/>
    <property type="match status" value="1"/>
</dbReference>
<dbReference type="InterPro" id="IPR001173">
    <property type="entry name" value="Glyco_trans_2-like"/>
</dbReference>
<keyword evidence="2" id="KW-0808">Transferase</keyword>
<reference evidence="2 3" key="1">
    <citation type="journal article" date="2011" name="Stand. Genomic Sci.">
        <title>Complete genome sequence of the thermophilic, hydrogen-oxidizing Bacillus tusciae type strain (T2) and reclassification in the new genus, Kyrpidia gen. nov. as Kyrpidia tusciae comb. nov. and emendation of the family Alicyclobacillaceae da Costa and Rainey, 2010.</title>
        <authorList>
            <person name="Klenk H.P."/>
            <person name="Lapidus A."/>
            <person name="Chertkov O."/>
            <person name="Copeland A."/>
            <person name="Del Rio T.G."/>
            <person name="Nolan M."/>
            <person name="Lucas S."/>
            <person name="Chen F."/>
            <person name="Tice H."/>
            <person name="Cheng J.F."/>
            <person name="Han C."/>
            <person name="Bruce D."/>
            <person name="Goodwin L."/>
            <person name="Pitluck S."/>
            <person name="Pati A."/>
            <person name="Ivanova N."/>
            <person name="Mavromatis K."/>
            <person name="Daum C."/>
            <person name="Chen A."/>
            <person name="Palaniappan K."/>
            <person name="Chang Y.J."/>
            <person name="Land M."/>
            <person name="Hauser L."/>
            <person name="Jeffries C.D."/>
            <person name="Detter J.C."/>
            <person name="Rohde M."/>
            <person name="Abt B."/>
            <person name="Pukall R."/>
            <person name="Goker M."/>
            <person name="Bristow J."/>
            <person name="Markowitz V."/>
            <person name="Hugenholtz P."/>
            <person name="Eisen J.A."/>
        </authorList>
    </citation>
    <scope>NUCLEOTIDE SEQUENCE [LARGE SCALE GENOMIC DNA]</scope>
    <source>
        <strain evidence="2 3">DSM 2912</strain>
    </source>
</reference>